<evidence type="ECO:0000313" key="2">
    <source>
        <dbReference type="Proteomes" id="UP000193427"/>
    </source>
</evidence>
<name>A0A1W6LF22_9BURK</name>
<keyword evidence="2" id="KW-1185">Reference proteome</keyword>
<dbReference type="AlphaFoldDB" id="A0A1W6LF22"/>
<evidence type="ECO:0000313" key="1">
    <source>
        <dbReference type="EMBL" id="ARN22839.1"/>
    </source>
</evidence>
<gene>
    <name evidence="1" type="ORF">A4W93_24630</name>
</gene>
<protein>
    <submittedName>
        <fullName evidence="1">Uncharacterized protein</fullName>
    </submittedName>
</protein>
<sequence length="198" mass="19912">MSKKHLIAAGLLSAALAAPAAATTVSLAADGQWVGFNVSDLDALSQGVEWIDNANSLDPAFGAQLFFEFTIASGFTGSLTVVDAGFAGDTFLVSNFGSLLGSTSFVPATSVDTAAYAGLDYAAALADPANFSSATFSLGAGTYRISGYLGQSVQFDGLPLNSTAGAVNLTMAPVPEAPALAMMVAGLALFAGLARRRG</sequence>
<dbReference type="Proteomes" id="UP000193427">
    <property type="component" value="Chromosome"/>
</dbReference>
<dbReference type="KEGG" id="rgu:A4W93_24630"/>
<dbReference type="RefSeq" id="WP_085753148.1">
    <property type="nucleotide sequence ID" value="NZ_BSPR01000015.1"/>
</dbReference>
<reference evidence="1 2" key="1">
    <citation type="submission" date="2016-04" db="EMBL/GenBank/DDBJ databases">
        <title>Complete genome sequence of natural rubber-degrading, novel Gram-negative bacterium, Rhizobacter gummiphilus strain NS21.</title>
        <authorList>
            <person name="Tabata M."/>
            <person name="Kasai D."/>
            <person name="Fukuda M."/>
        </authorList>
    </citation>
    <scope>NUCLEOTIDE SEQUENCE [LARGE SCALE GENOMIC DNA]</scope>
    <source>
        <strain evidence="1 2">NS21</strain>
    </source>
</reference>
<dbReference type="OrthoDB" id="9155382at2"/>
<dbReference type="EMBL" id="CP015118">
    <property type="protein sequence ID" value="ARN22839.1"/>
    <property type="molecule type" value="Genomic_DNA"/>
</dbReference>
<proteinExistence type="predicted"/>
<accession>A0A1W6LF22</accession>
<organism evidence="1 2">
    <name type="scientific">Piscinibacter gummiphilus</name>
    <dbReference type="NCBI Taxonomy" id="946333"/>
    <lineage>
        <taxon>Bacteria</taxon>
        <taxon>Pseudomonadati</taxon>
        <taxon>Pseudomonadota</taxon>
        <taxon>Betaproteobacteria</taxon>
        <taxon>Burkholderiales</taxon>
        <taxon>Sphaerotilaceae</taxon>
        <taxon>Piscinibacter</taxon>
    </lineage>
</organism>
<dbReference type="STRING" id="946333.A4W93_24630"/>